<gene>
    <name evidence="1" type="ORF">MRATA1EN22A_LOCUS17405</name>
</gene>
<organism evidence="1 2">
    <name type="scientific">Rangifer tarandus platyrhynchus</name>
    <name type="common">Svalbard reindeer</name>
    <dbReference type="NCBI Taxonomy" id="3082113"/>
    <lineage>
        <taxon>Eukaryota</taxon>
        <taxon>Metazoa</taxon>
        <taxon>Chordata</taxon>
        <taxon>Craniata</taxon>
        <taxon>Vertebrata</taxon>
        <taxon>Euteleostomi</taxon>
        <taxon>Mammalia</taxon>
        <taxon>Eutheria</taxon>
        <taxon>Laurasiatheria</taxon>
        <taxon>Artiodactyla</taxon>
        <taxon>Ruminantia</taxon>
        <taxon>Pecora</taxon>
        <taxon>Cervidae</taxon>
        <taxon>Odocoileinae</taxon>
        <taxon>Rangifer</taxon>
    </lineage>
</organism>
<name>A0AC59ZE44_RANTA</name>
<dbReference type="EMBL" id="OX596112">
    <property type="protein sequence ID" value="CAN0392512.1"/>
    <property type="molecule type" value="Genomic_DNA"/>
</dbReference>
<protein>
    <submittedName>
        <fullName evidence="1">Uncharacterized protein</fullName>
    </submittedName>
</protein>
<accession>A0AC59ZE44</accession>
<evidence type="ECO:0000313" key="2">
    <source>
        <dbReference type="Proteomes" id="UP001162501"/>
    </source>
</evidence>
<evidence type="ECO:0000313" key="1">
    <source>
        <dbReference type="EMBL" id="CAN0392512.1"/>
    </source>
</evidence>
<reference evidence="1" key="2">
    <citation type="submission" date="2025-03" db="EMBL/GenBank/DDBJ databases">
        <authorList>
            <consortium name="ELIXIR-Norway"/>
            <consortium name="Elixir Norway"/>
        </authorList>
    </citation>
    <scope>NUCLEOTIDE SEQUENCE</scope>
</reference>
<proteinExistence type="predicted"/>
<dbReference type="Proteomes" id="UP001162501">
    <property type="component" value="Chromosome 28"/>
</dbReference>
<reference evidence="1" key="1">
    <citation type="submission" date="2023-05" db="EMBL/GenBank/DDBJ databases">
        <authorList>
            <consortium name="ELIXIR-Norway"/>
        </authorList>
    </citation>
    <scope>NUCLEOTIDE SEQUENCE</scope>
</reference>
<sequence>MAAALVLLLGLQAFTGYGPKPQEKGSVPDWAIVLITLSLVAAIVSLLYGIKKACEFRKEMNMGCGCGSVTPYGCHHEATSQRYSGK</sequence>